<dbReference type="PANTHER" id="PTHR46064:SF1">
    <property type="entry name" value="QUEUINE TRNA-RIBOSYLTRANSFERASE ACCESSORY SUBUNIT 2"/>
    <property type="match status" value="1"/>
</dbReference>
<feature type="binding site" evidence="5">
    <location>
        <position position="369"/>
    </location>
    <ligand>
        <name>Zn(2+)</name>
        <dbReference type="ChEBI" id="CHEBI:29105"/>
    </ligand>
</feature>
<dbReference type="GO" id="GO:0008479">
    <property type="term" value="F:tRNA-guanosine(34) queuine transglycosylase activity"/>
    <property type="evidence" value="ECO:0007669"/>
    <property type="project" value="UniProtKB-UniRule"/>
</dbReference>
<dbReference type="NCBIfam" id="TIGR00449">
    <property type="entry name" value="tgt_general"/>
    <property type="match status" value="2"/>
</dbReference>
<dbReference type="GO" id="GO:0005737">
    <property type="term" value="C:cytoplasm"/>
    <property type="evidence" value="ECO:0007669"/>
    <property type="project" value="UniProtKB-SubCell"/>
</dbReference>
<dbReference type="InterPro" id="IPR036511">
    <property type="entry name" value="TGT-like_sf"/>
</dbReference>
<dbReference type="InterPro" id="IPR050852">
    <property type="entry name" value="Queuine_tRNA-ribosyltrfase"/>
</dbReference>
<dbReference type="InterPro" id="IPR002616">
    <property type="entry name" value="tRNA_ribo_trans-like"/>
</dbReference>
<dbReference type="HAMAP" id="MF_03043">
    <property type="entry name" value="QTRT2"/>
    <property type="match status" value="1"/>
</dbReference>
<evidence type="ECO:0000256" key="1">
    <source>
        <dbReference type="ARBA" id="ARBA00022490"/>
    </source>
</evidence>
<evidence type="ECO:0000256" key="5">
    <source>
        <dbReference type="HAMAP-Rule" id="MF_03043"/>
    </source>
</evidence>
<dbReference type="GO" id="GO:0006400">
    <property type="term" value="P:tRNA modification"/>
    <property type="evidence" value="ECO:0007669"/>
    <property type="project" value="InterPro"/>
</dbReference>
<dbReference type="PANTHER" id="PTHR46064">
    <property type="entry name" value="QUEUINE TRNA-RIBOSYLTRANSFERASE ACCESSORY SUBUNIT 2"/>
    <property type="match status" value="1"/>
</dbReference>
<evidence type="ECO:0000313" key="7">
    <source>
        <dbReference type="EMBL" id="JAT19724.1"/>
    </source>
</evidence>
<dbReference type="InterPro" id="IPR028592">
    <property type="entry name" value="QTRTD1"/>
</dbReference>
<dbReference type="EMBL" id="GEBQ01020253">
    <property type="protein sequence ID" value="JAT19724.1"/>
    <property type="molecule type" value="Transcribed_RNA"/>
</dbReference>
<comment type="similarity">
    <text evidence="5">Belongs to the queuine tRNA-ribosyltransferase family. QTRT2 subfamily.</text>
</comment>
<feature type="binding site" evidence="5">
    <location>
        <position position="374"/>
    </location>
    <ligand>
        <name>Zn(2+)</name>
        <dbReference type="ChEBI" id="CHEBI:29105"/>
    </ligand>
</feature>
<comment type="cofactor">
    <cofactor evidence="5">
        <name>Zn(2+)</name>
        <dbReference type="ChEBI" id="CHEBI:29105"/>
    </cofactor>
    <text evidence="5">Binds 1 zinc ion per subunit.</text>
</comment>
<evidence type="ECO:0000256" key="2">
    <source>
        <dbReference type="ARBA" id="ARBA00022694"/>
    </source>
</evidence>
<dbReference type="Gene3D" id="3.20.20.105">
    <property type="entry name" value="Queuine tRNA-ribosyltransferase-like"/>
    <property type="match status" value="1"/>
</dbReference>
<keyword evidence="4 5" id="KW-0862">Zinc</keyword>
<comment type="function">
    <text evidence="5">Non-catalytic subunit of the queuine tRNA-ribosyltransferase (TGT) that catalyzes the base-exchange of a guanine (G) residue with queuine (Q) at position 34 (anticodon wobble position) in tRNAs with GU(N) anticodons (tRNA-Asp, -Asn, -His and -Tyr), resulting in the hypermodified nucleoside queuosine (7-(((4,5-cis-dihydroxy-2-cyclopenten-1-yl)amino)methyl)-7-deazaguanosine).</text>
</comment>
<keyword evidence="1 5" id="KW-0963">Cytoplasm</keyword>
<name>A0A1B6L868_9HEMI</name>
<dbReference type="Pfam" id="PF01702">
    <property type="entry name" value="TGT"/>
    <property type="match status" value="1"/>
</dbReference>
<evidence type="ECO:0000256" key="4">
    <source>
        <dbReference type="ARBA" id="ARBA00022833"/>
    </source>
</evidence>
<comment type="subunit">
    <text evidence="5">Heterodimer of a catalytic subunit and an accessory subunit.</text>
</comment>
<evidence type="ECO:0000259" key="6">
    <source>
        <dbReference type="Pfam" id="PF01702"/>
    </source>
</evidence>
<dbReference type="AlphaFoldDB" id="A0A1B6L868"/>
<protein>
    <recommendedName>
        <fullName evidence="5">Queuine tRNA-ribosyltransferase accessory subunit 2</fullName>
    </recommendedName>
    <alternativeName>
        <fullName evidence="5">Queuine tRNA-ribosyltransferase domain-containing protein 1</fullName>
    </alternativeName>
</protein>
<keyword evidence="2 5" id="KW-0819">tRNA processing</keyword>
<evidence type="ECO:0000256" key="3">
    <source>
        <dbReference type="ARBA" id="ARBA00022723"/>
    </source>
</evidence>
<comment type="subcellular location">
    <subcellularLocation>
        <location evidence="5">Cytoplasm</location>
    </subcellularLocation>
</comment>
<feature type="binding site" evidence="5">
    <location>
        <position position="371"/>
    </location>
    <ligand>
        <name>Zn(2+)</name>
        <dbReference type="ChEBI" id="CHEBI:29105"/>
    </ligand>
</feature>
<reference evidence="7" key="1">
    <citation type="submission" date="2015-11" db="EMBL/GenBank/DDBJ databases">
        <title>De novo transcriptome assembly of four potential Pierce s Disease insect vectors from Arizona vineyards.</title>
        <authorList>
            <person name="Tassone E.E."/>
        </authorList>
    </citation>
    <scope>NUCLEOTIDE SEQUENCE</scope>
</reference>
<feature type="binding site" evidence="5">
    <location>
        <position position="400"/>
    </location>
    <ligand>
        <name>Zn(2+)</name>
        <dbReference type="ChEBI" id="CHEBI:29105"/>
    </ligand>
</feature>
<dbReference type="SUPFAM" id="SSF51713">
    <property type="entry name" value="tRNA-guanine transglycosylase"/>
    <property type="match status" value="1"/>
</dbReference>
<gene>
    <name evidence="7" type="ORF">g.10768</name>
</gene>
<keyword evidence="3 5" id="KW-0479">Metal-binding</keyword>
<dbReference type="GO" id="GO:0046872">
    <property type="term" value="F:metal ion binding"/>
    <property type="evidence" value="ECO:0007669"/>
    <property type="project" value="UniProtKB-KW"/>
</dbReference>
<feature type="domain" description="tRNA-guanine(15) transglycosylase-like" evidence="6">
    <location>
        <begin position="15"/>
        <end position="422"/>
    </location>
</feature>
<sequence>MKFNVRSIDLPNCNMRIGKLSEIKRLPNTVLLTPLLLLYSKGGSVTHMTREVLEMVTNISSQAVQIPLSNSAQCYNGVKHFKEGISSFAGLPECLSYCSVQDPAEDTRVGYNEKTSISIWTHTGRKLLTAEKYMDMMEAFRPDMYQVLCDGDTNAESSRKRVQKAVDVSTTLFLECADRHVKSQSLKESALLAVVEGGYDLEARGQSAQMFSRHPAVQGFVIDGLHNNGTSVEQMAYHTIRPVITETLRHLPEDKLRVLHGSWRPDVVLELVHAGIDVFDSSLAYSATERGCALTFTYHACAHPPPTLECQCNGGIVENSKENGCCEKTKENCQPKEVQAKSCKPISNYEMNLNDKMYFDDLSPIMEDCQCLACTKHTRAYIHHLLNTREMLASVLLMIHNLHHYQKFFEAIRENGKKGQLLAIDSHPT</sequence>
<accession>A0A1B6L868</accession>
<organism evidence="7">
    <name type="scientific">Graphocephala atropunctata</name>
    <dbReference type="NCBI Taxonomy" id="36148"/>
    <lineage>
        <taxon>Eukaryota</taxon>
        <taxon>Metazoa</taxon>
        <taxon>Ecdysozoa</taxon>
        <taxon>Arthropoda</taxon>
        <taxon>Hexapoda</taxon>
        <taxon>Insecta</taxon>
        <taxon>Pterygota</taxon>
        <taxon>Neoptera</taxon>
        <taxon>Paraneoptera</taxon>
        <taxon>Hemiptera</taxon>
        <taxon>Auchenorrhyncha</taxon>
        <taxon>Membracoidea</taxon>
        <taxon>Cicadellidae</taxon>
        <taxon>Cicadellinae</taxon>
        <taxon>Cicadellini</taxon>
        <taxon>Graphocephala</taxon>
    </lineage>
</organism>
<proteinExistence type="inferred from homology"/>